<organism evidence="1 2">
    <name type="scientific">Lactuca saligna</name>
    <name type="common">Willowleaf lettuce</name>
    <dbReference type="NCBI Taxonomy" id="75948"/>
    <lineage>
        <taxon>Eukaryota</taxon>
        <taxon>Viridiplantae</taxon>
        <taxon>Streptophyta</taxon>
        <taxon>Embryophyta</taxon>
        <taxon>Tracheophyta</taxon>
        <taxon>Spermatophyta</taxon>
        <taxon>Magnoliopsida</taxon>
        <taxon>eudicotyledons</taxon>
        <taxon>Gunneridae</taxon>
        <taxon>Pentapetalae</taxon>
        <taxon>asterids</taxon>
        <taxon>campanulids</taxon>
        <taxon>Asterales</taxon>
        <taxon>Asteraceae</taxon>
        <taxon>Cichorioideae</taxon>
        <taxon>Cichorieae</taxon>
        <taxon>Lactucinae</taxon>
        <taxon>Lactuca</taxon>
    </lineage>
</organism>
<evidence type="ECO:0000313" key="1">
    <source>
        <dbReference type="EMBL" id="CAI9262317.1"/>
    </source>
</evidence>
<protein>
    <submittedName>
        <fullName evidence="1">Uncharacterized protein</fullName>
    </submittedName>
</protein>
<accession>A0AA35VJW5</accession>
<keyword evidence="2" id="KW-1185">Reference proteome</keyword>
<reference evidence="1" key="1">
    <citation type="submission" date="2023-04" db="EMBL/GenBank/DDBJ databases">
        <authorList>
            <person name="Vijverberg K."/>
            <person name="Xiong W."/>
            <person name="Schranz E."/>
        </authorList>
    </citation>
    <scope>NUCLEOTIDE SEQUENCE</scope>
</reference>
<dbReference type="AlphaFoldDB" id="A0AA35VJW5"/>
<dbReference type="Proteomes" id="UP001177003">
    <property type="component" value="Chromosome 0"/>
</dbReference>
<name>A0AA35VJW5_LACSI</name>
<dbReference type="EMBL" id="OX465086">
    <property type="protein sequence ID" value="CAI9262317.1"/>
    <property type="molecule type" value="Genomic_DNA"/>
</dbReference>
<evidence type="ECO:0000313" key="2">
    <source>
        <dbReference type="Proteomes" id="UP001177003"/>
    </source>
</evidence>
<proteinExistence type="predicted"/>
<gene>
    <name evidence="1" type="ORF">LSALG_LOCUS3059</name>
</gene>
<sequence>MLRCLLRWWRGYPPLKPSLRSSQLQMQTPPHGTHQHIKFRPFVQLHLSGRRRSRDKRHHHYRRPFQNWLDETAMEPSRMSLYRFDNTSVIIDIYLIPVERLFPER</sequence>